<protein>
    <recommendedName>
        <fullName evidence="2">leucine--tRNA ligase</fullName>
        <ecNumber evidence="2">6.1.1.4</ecNumber>
    </recommendedName>
</protein>
<keyword evidence="5" id="KW-0067">ATP-binding</keyword>
<keyword evidence="12" id="KW-1185">Reference proteome</keyword>
<evidence type="ECO:0000256" key="6">
    <source>
        <dbReference type="ARBA" id="ARBA00022917"/>
    </source>
</evidence>
<dbReference type="Proteomes" id="UP001157091">
    <property type="component" value="Unassembled WGS sequence"/>
</dbReference>
<evidence type="ECO:0000259" key="10">
    <source>
        <dbReference type="Pfam" id="PF08264"/>
    </source>
</evidence>
<evidence type="ECO:0000256" key="3">
    <source>
        <dbReference type="ARBA" id="ARBA00022598"/>
    </source>
</evidence>
<comment type="catalytic activity">
    <reaction evidence="8">
        <text>tRNA(Leu) + L-leucine + ATP = L-leucyl-tRNA(Leu) + AMP + diphosphate</text>
        <dbReference type="Rhea" id="RHEA:11688"/>
        <dbReference type="Rhea" id="RHEA-COMP:9613"/>
        <dbReference type="Rhea" id="RHEA-COMP:9622"/>
        <dbReference type="ChEBI" id="CHEBI:30616"/>
        <dbReference type="ChEBI" id="CHEBI:33019"/>
        <dbReference type="ChEBI" id="CHEBI:57427"/>
        <dbReference type="ChEBI" id="CHEBI:78442"/>
        <dbReference type="ChEBI" id="CHEBI:78494"/>
        <dbReference type="ChEBI" id="CHEBI:456215"/>
        <dbReference type="EC" id="6.1.1.4"/>
    </reaction>
</comment>
<dbReference type="Gene3D" id="3.10.20.590">
    <property type="match status" value="1"/>
</dbReference>
<evidence type="ECO:0000256" key="4">
    <source>
        <dbReference type="ARBA" id="ARBA00022741"/>
    </source>
</evidence>
<comment type="similarity">
    <text evidence="1">Belongs to the class-I aminoacyl-tRNA synthetase family.</text>
</comment>
<feature type="region of interest" description="Disordered" evidence="9">
    <location>
        <begin position="26"/>
        <end position="48"/>
    </location>
</feature>
<evidence type="ECO:0000313" key="12">
    <source>
        <dbReference type="Proteomes" id="UP001157091"/>
    </source>
</evidence>
<evidence type="ECO:0000256" key="9">
    <source>
        <dbReference type="SAM" id="MobiDB-lite"/>
    </source>
</evidence>
<evidence type="ECO:0000256" key="1">
    <source>
        <dbReference type="ARBA" id="ARBA00005594"/>
    </source>
</evidence>
<keyword evidence="6" id="KW-0648">Protein biosynthesis</keyword>
<organism evidence="11 12">
    <name type="scientific">Luteimicrobium album</name>
    <dbReference type="NCBI Taxonomy" id="1054550"/>
    <lineage>
        <taxon>Bacteria</taxon>
        <taxon>Bacillati</taxon>
        <taxon>Actinomycetota</taxon>
        <taxon>Actinomycetes</taxon>
        <taxon>Micrococcales</taxon>
        <taxon>Luteimicrobium</taxon>
    </lineage>
</organism>
<accession>A0ABQ6I094</accession>
<comment type="caution">
    <text evidence="11">The sequence shown here is derived from an EMBL/GenBank/DDBJ whole genome shotgun (WGS) entry which is preliminary data.</text>
</comment>
<feature type="domain" description="Methionyl/Valyl/Leucyl/Isoleucyl-tRNA synthetase anticodon-binding" evidence="10">
    <location>
        <begin position="57"/>
        <end position="176"/>
    </location>
</feature>
<dbReference type="EC" id="6.1.1.4" evidence="2"/>
<dbReference type="PANTHER" id="PTHR43740:SF2">
    <property type="entry name" value="LEUCINE--TRNA LIGASE, MITOCHONDRIAL"/>
    <property type="match status" value="1"/>
</dbReference>
<evidence type="ECO:0000313" key="11">
    <source>
        <dbReference type="EMBL" id="GMA23209.1"/>
    </source>
</evidence>
<evidence type="ECO:0000256" key="8">
    <source>
        <dbReference type="ARBA" id="ARBA00047469"/>
    </source>
</evidence>
<dbReference type="Gene3D" id="1.10.730.10">
    <property type="entry name" value="Isoleucyl-tRNA Synthetase, Domain 1"/>
    <property type="match status" value="1"/>
</dbReference>
<evidence type="ECO:0000256" key="7">
    <source>
        <dbReference type="ARBA" id="ARBA00023146"/>
    </source>
</evidence>
<proteinExistence type="inferred from homology"/>
<evidence type="ECO:0000256" key="5">
    <source>
        <dbReference type="ARBA" id="ARBA00022840"/>
    </source>
</evidence>
<name>A0ABQ6I094_9MICO</name>
<evidence type="ECO:0000256" key="2">
    <source>
        <dbReference type="ARBA" id="ARBA00013164"/>
    </source>
</evidence>
<reference evidence="12" key="1">
    <citation type="journal article" date="2019" name="Int. J. Syst. Evol. Microbiol.">
        <title>The Global Catalogue of Microorganisms (GCM) 10K type strain sequencing project: providing services to taxonomists for standard genome sequencing and annotation.</title>
        <authorList>
            <consortium name="The Broad Institute Genomics Platform"/>
            <consortium name="The Broad Institute Genome Sequencing Center for Infectious Disease"/>
            <person name="Wu L."/>
            <person name="Ma J."/>
        </authorList>
    </citation>
    <scope>NUCLEOTIDE SEQUENCE [LARGE SCALE GENOMIC DNA]</scope>
    <source>
        <strain evidence="12">NBRC 106348</strain>
    </source>
</reference>
<feature type="compositionally biased region" description="Basic and acidic residues" evidence="9">
    <location>
        <begin position="35"/>
        <end position="48"/>
    </location>
</feature>
<dbReference type="InterPro" id="IPR013155">
    <property type="entry name" value="M/V/L/I-tRNA-synth_anticd-bd"/>
</dbReference>
<dbReference type="EMBL" id="BSUK01000001">
    <property type="protein sequence ID" value="GMA23209.1"/>
    <property type="molecule type" value="Genomic_DNA"/>
</dbReference>
<dbReference type="Pfam" id="PF08264">
    <property type="entry name" value="Anticodon_1"/>
    <property type="match status" value="1"/>
</dbReference>
<sequence length="219" mass="23374">MDWADVRPAAMQRFLRRALRLSDDVTRLESPARPGRGEREATVAGRDGDDTAADVRRTVHDLLTEIEALVETDRFNVAVARLMTLVGALRAAASGAGDPPADAVAHAVREGAEAAAVVLSLFAPYTAEELWRRLGHGPSVALAPWPVVEAPPERAATVVAVVQVDGKVRDRLDVDPGIGDDELRALALASDTVRRRVDGAAVRRVVVRAPHLVNVVTGP</sequence>
<dbReference type="PANTHER" id="PTHR43740">
    <property type="entry name" value="LEUCYL-TRNA SYNTHETASE"/>
    <property type="match status" value="1"/>
</dbReference>
<keyword evidence="7" id="KW-0030">Aminoacyl-tRNA synthetase</keyword>
<gene>
    <name evidence="11" type="ORF">GCM10025864_09680</name>
</gene>
<dbReference type="SUPFAM" id="SSF47323">
    <property type="entry name" value="Anticodon-binding domain of a subclass of class I aminoacyl-tRNA synthetases"/>
    <property type="match status" value="1"/>
</dbReference>
<dbReference type="InterPro" id="IPR002302">
    <property type="entry name" value="Leu-tRNA-ligase"/>
</dbReference>
<dbReference type="InterPro" id="IPR009080">
    <property type="entry name" value="tRNAsynth_Ia_anticodon-bd"/>
</dbReference>
<keyword evidence="3" id="KW-0436">Ligase</keyword>
<keyword evidence="4" id="KW-0547">Nucleotide-binding</keyword>